<accession>A0A3N1M7M4</accession>
<evidence type="ECO:0000256" key="5">
    <source>
        <dbReference type="ARBA" id="ARBA00023163"/>
    </source>
</evidence>
<evidence type="ECO:0000256" key="2">
    <source>
        <dbReference type="ARBA" id="ARBA00022490"/>
    </source>
</evidence>
<evidence type="ECO:0000256" key="1">
    <source>
        <dbReference type="ARBA" id="ARBA00004496"/>
    </source>
</evidence>
<keyword evidence="3" id="KW-0805">Transcription regulation</keyword>
<dbReference type="SUPFAM" id="SSF46955">
    <property type="entry name" value="Putative DNA-binding domain"/>
    <property type="match status" value="1"/>
</dbReference>
<evidence type="ECO:0000256" key="3">
    <source>
        <dbReference type="ARBA" id="ARBA00023015"/>
    </source>
</evidence>
<dbReference type="InterPro" id="IPR047057">
    <property type="entry name" value="MerR_fam"/>
</dbReference>
<sequence>MTIGEAAAASGVSAKMIRYYEEIGLVAPAGRTAAGYRMYGAHDVHTLRFVRRARDLGFGVEQIGSLLALWHDRARASADVRRVAVDQIGQLRRRIDELQAMVRTLEHLADHCHGDARPDCPILDDLADPPADASPPPDARFGHGARRNPKEHA</sequence>
<keyword evidence="2" id="KW-0963">Cytoplasm</keyword>
<feature type="region of interest" description="Disordered" evidence="7">
    <location>
        <begin position="120"/>
        <end position="153"/>
    </location>
</feature>
<evidence type="ECO:0000259" key="8">
    <source>
        <dbReference type="PROSITE" id="PS50937"/>
    </source>
</evidence>
<keyword evidence="4" id="KW-0238">DNA-binding</keyword>
<dbReference type="InterPro" id="IPR011789">
    <property type="entry name" value="CueR"/>
</dbReference>
<dbReference type="AlphaFoldDB" id="A0A3N1M7M4"/>
<feature type="domain" description="HTH merR-type" evidence="8">
    <location>
        <begin position="1"/>
        <end position="69"/>
    </location>
</feature>
<keyword evidence="5" id="KW-0804">Transcription</keyword>
<comment type="caution">
    <text evidence="9">The sequence shown here is derived from an EMBL/GenBank/DDBJ whole genome shotgun (WGS) entry which is preliminary data.</text>
</comment>
<dbReference type="PANTHER" id="PTHR30204:SF94">
    <property type="entry name" value="HEAVY METAL-DEPENDENT TRANSCRIPTIONAL REGULATOR HI_0293-RELATED"/>
    <property type="match status" value="1"/>
</dbReference>
<dbReference type="PROSITE" id="PS50937">
    <property type="entry name" value="HTH_MERR_2"/>
    <property type="match status" value="1"/>
</dbReference>
<feature type="coiled-coil region" evidence="6">
    <location>
        <begin position="81"/>
        <end position="108"/>
    </location>
</feature>
<dbReference type="RefSeq" id="WP_123689839.1">
    <property type="nucleotide sequence ID" value="NZ_AP019700.1"/>
</dbReference>
<dbReference type="GO" id="GO:0003677">
    <property type="term" value="F:DNA binding"/>
    <property type="evidence" value="ECO:0007669"/>
    <property type="project" value="UniProtKB-KW"/>
</dbReference>
<evidence type="ECO:0000256" key="4">
    <source>
        <dbReference type="ARBA" id="ARBA00023125"/>
    </source>
</evidence>
<protein>
    <submittedName>
        <fullName evidence="9">Cu(I)-responsive transcriptional regulator</fullName>
    </submittedName>
</protein>
<dbReference type="GO" id="GO:0045893">
    <property type="term" value="P:positive regulation of DNA-templated transcription"/>
    <property type="evidence" value="ECO:0007669"/>
    <property type="project" value="InterPro"/>
</dbReference>
<keyword evidence="10" id="KW-1185">Reference proteome</keyword>
<organism evidence="9 10">
    <name type="scientific">Stella humosa</name>
    <dbReference type="NCBI Taxonomy" id="94"/>
    <lineage>
        <taxon>Bacteria</taxon>
        <taxon>Pseudomonadati</taxon>
        <taxon>Pseudomonadota</taxon>
        <taxon>Alphaproteobacteria</taxon>
        <taxon>Rhodospirillales</taxon>
        <taxon>Stellaceae</taxon>
        <taxon>Stella</taxon>
    </lineage>
</organism>
<dbReference type="Proteomes" id="UP000278222">
    <property type="component" value="Unassembled WGS sequence"/>
</dbReference>
<evidence type="ECO:0000256" key="7">
    <source>
        <dbReference type="SAM" id="MobiDB-lite"/>
    </source>
</evidence>
<dbReference type="InterPro" id="IPR009061">
    <property type="entry name" value="DNA-bd_dom_put_sf"/>
</dbReference>
<dbReference type="InterPro" id="IPR000551">
    <property type="entry name" value="MerR-type_HTH_dom"/>
</dbReference>
<dbReference type="GO" id="GO:0003700">
    <property type="term" value="F:DNA-binding transcription factor activity"/>
    <property type="evidence" value="ECO:0007669"/>
    <property type="project" value="InterPro"/>
</dbReference>
<dbReference type="GO" id="GO:0005507">
    <property type="term" value="F:copper ion binding"/>
    <property type="evidence" value="ECO:0007669"/>
    <property type="project" value="InterPro"/>
</dbReference>
<comment type="subcellular location">
    <subcellularLocation>
        <location evidence="1">Cytoplasm</location>
    </subcellularLocation>
</comment>
<gene>
    <name evidence="9" type="ORF">EDC65_1482</name>
</gene>
<dbReference type="GO" id="GO:0005737">
    <property type="term" value="C:cytoplasm"/>
    <property type="evidence" value="ECO:0007669"/>
    <property type="project" value="UniProtKB-SubCell"/>
</dbReference>
<name>A0A3N1M7M4_9PROT</name>
<dbReference type="EMBL" id="RJKX01000013">
    <property type="protein sequence ID" value="ROP99697.1"/>
    <property type="molecule type" value="Genomic_DNA"/>
</dbReference>
<evidence type="ECO:0000313" key="9">
    <source>
        <dbReference type="EMBL" id="ROP99697.1"/>
    </source>
</evidence>
<dbReference type="Gene3D" id="1.10.1660.10">
    <property type="match status" value="1"/>
</dbReference>
<feature type="compositionally biased region" description="Low complexity" evidence="7">
    <location>
        <begin position="120"/>
        <end position="131"/>
    </location>
</feature>
<dbReference type="Pfam" id="PF00376">
    <property type="entry name" value="MerR"/>
    <property type="match status" value="1"/>
</dbReference>
<dbReference type="OrthoDB" id="9802944at2"/>
<dbReference type="PANTHER" id="PTHR30204">
    <property type="entry name" value="REDOX-CYCLING DRUG-SENSING TRANSCRIPTIONAL ACTIVATOR SOXR"/>
    <property type="match status" value="1"/>
</dbReference>
<reference evidence="9 10" key="1">
    <citation type="submission" date="2018-11" db="EMBL/GenBank/DDBJ databases">
        <title>Genomic Encyclopedia of Type Strains, Phase IV (KMG-IV): sequencing the most valuable type-strain genomes for metagenomic binning, comparative biology and taxonomic classification.</title>
        <authorList>
            <person name="Goeker M."/>
        </authorList>
    </citation>
    <scope>NUCLEOTIDE SEQUENCE [LARGE SCALE GENOMIC DNA]</scope>
    <source>
        <strain evidence="9 10">DSM 5900</strain>
    </source>
</reference>
<dbReference type="InterPro" id="IPR015358">
    <property type="entry name" value="Tscrpt_reg_MerR_DNA-bd"/>
</dbReference>
<dbReference type="PROSITE" id="PS00552">
    <property type="entry name" value="HTH_MERR_1"/>
    <property type="match status" value="1"/>
</dbReference>
<proteinExistence type="predicted"/>
<dbReference type="Pfam" id="PF09278">
    <property type="entry name" value="MerR-DNA-bind"/>
    <property type="match status" value="1"/>
</dbReference>
<dbReference type="CDD" id="cd01108">
    <property type="entry name" value="HTH_CueR"/>
    <property type="match status" value="1"/>
</dbReference>
<evidence type="ECO:0000256" key="6">
    <source>
        <dbReference type="SAM" id="Coils"/>
    </source>
</evidence>
<evidence type="ECO:0000313" key="10">
    <source>
        <dbReference type="Proteomes" id="UP000278222"/>
    </source>
</evidence>
<keyword evidence="6" id="KW-0175">Coiled coil</keyword>
<dbReference type="NCBIfam" id="TIGR02044">
    <property type="entry name" value="CueR"/>
    <property type="match status" value="1"/>
</dbReference>
<dbReference type="PRINTS" id="PR00040">
    <property type="entry name" value="HTHMERR"/>
</dbReference>
<dbReference type="SMART" id="SM00422">
    <property type="entry name" value="HTH_MERR"/>
    <property type="match status" value="1"/>
</dbReference>